<dbReference type="PANTHER" id="PTHR48107">
    <property type="entry name" value="NADPH-DEPENDENT ALDEHYDE REDUCTASE-LIKE PROTEIN, CHLOROPLASTIC-RELATED"/>
    <property type="match status" value="1"/>
</dbReference>
<name>A0A177EZ97_9EURO</name>
<evidence type="ECO:0000256" key="2">
    <source>
        <dbReference type="ARBA" id="ARBA00022857"/>
    </source>
</evidence>
<gene>
    <name evidence="5" type="ORF">AYO21_08464</name>
</gene>
<dbReference type="InterPro" id="IPR036291">
    <property type="entry name" value="NAD(P)-bd_dom_sf"/>
</dbReference>
<proteinExistence type="inferred from homology"/>
<reference evidence="5 6" key="1">
    <citation type="submission" date="2016-03" db="EMBL/GenBank/DDBJ databases">
        <title>Draft genome sequence of the Fonsecaea monophora CBS 269.37.</title>
        <authorList>
            <person name="Bombassaro A."/>
            <person name="Vinicius W.A."/>
            <person name="De Hoog S."/>
            <person name="Sun J."/>
            <person name="Souza E.M."/>
            <person name="Raittz R.T."/>
            <person name="Costa F."/>
            <person name="Leao A.C."/>
            <person name="Tadra-Sfeir M.Z."/>
            <person name="Baura V."/>
            <person name="Balsanelli E."/>
            <person name="Pedrosa F.O."/>
            <person name="Moreno L.F."/>
            <person name="Steffens M.B."/>
            <person name="Xi L."/>
            <person name="Bocca A.L."/>
            <person name="Felipe M.S."/>
            <person name="Teixeira M."/>
            <person name="Telles Filho F.Q."/>
            <person name="Azevedo C.M."/>
            <person name="Gomes R."/>
            <person name="Vicente V.A."/>
        </authorList>
    </citation>
    <scope>NUCLEOTIDE SEQUENCE [LARGE SCALE GENOMIC DNA]</scope>
    <source>
        <strain evidence="5 6">CBS 269.37</strain>
    </source>
</reference>
<dbReference type="FunFam" id="3.40.50.720:FF:000374">
    <property type="entry name" value="3-oxoacyl-(Acyl-carrier-protein) reductase"/>
    <property type="match status" value="1"/>
</dbReference>
<accession>A0A177EZ97</accession>
<dbReference type="SMART" id="SM00822">
    <property type="entry name" value="PKS_KR"/>
    <property type="match status" value="1"/>
</dbReference>
<protein>
    <recommendedName>
        <fullName evidence="4">Ketoreductase domain-containing protein</fullName>
    </recommendedName>
</protein>
<dbReference type="PRINTS" id="PR00080">
    <property type="entry name" value="SDRFAMILY"/>
</dbReference>
<dbReference type="GO" id="GO:0016614">
    <property type="term" value="F:oxidoreductase activity, acting on CH-OH group of donors"/>
    <property type="evidence" value="ECO:0007669"/>
    <property type="project" value="UniProtKB-ARBA"/>
</dbReference>
<keyword evidence="2" id="KW-0521">NADP</keyword>
<comment type="caution">
    <text evidence="5">The sequence shown here is derived from an EMBL/GenBank/DDBJ whole genome shotgun (WGS) entry which is preliminary data.</text>
</comment>
<sequence>MADATKGEQASSGQESLPAQTLQGKVAIVTGSSRGLGADMVLDLARRGAKVVIVYTSPSSATPAAKLVEKIENLPNASSAISVRADLSQVSAPDEIVAQTLSAFGPNIDILVNNAAVQVARPLGGITRDDYERVYDVNVRGVILMTQAVLPHMPPRSRVVNISSVGARAGFATLSLYTSSKAALEGLTRSWAAELGAHGTTVNCVAPGPVQSEMLDTIPPAIVKMQMDNTPLENRVGTPPEVSNVVAWLAGPESGWVTGQVLNVSGGWTMY</sequence>
<dbReference type="CDD" id="cd05233">
    <property type="entry name" value="SDR_c"/>
    <property type="match status" value="1"/>
</dbReference>
<evidence type="ECO:0000256" key="1">
    <source>
        <dbReference type="ARBA" id="ARBA00006484"/>
    </source>
</evidence>
<dbReference type="OrthoDB" id="47007at2759"/>
<dbReference type="PRINTS" id="PR00081">
    <property type="entry name" value="GDHRDH"/>
</dbReference>
<dbReference type="Gene3D" id="3.40.50.720">
    <property type="entry name" value="NAD(P)-binding Rossmann-like Domain"/>
    <property type="match status" value="1"/>
</dbReference>
<keyword evidence="6" id="KW-1185">Reference proteome</keyword>
<dbReference type="SUPFAM" id="SSF51735">
    <property type="entry name" value="NAD(P)-binding Rossmann-fold domains"/>
    <property type="match status" value="1"/>
</dbReference>
<evidence type="ECO:0000259" key="4">
    <source>
        <dbReference type="SMART" id="SM00822"/>
    </source>
</evidence>
<dbReference type="Pfam" id="PF13561">
    <property type="entry name" value="adh_short_C2"/>
    <property type="match status" value="1"/>
</dbReference>
<feature type="domain" description="Ketoreductase" evidence="4">
    <location>
        <begin position="25"/>
        <end position="208"/>
    </location>
</feature>
<keyword evidence="3" id="KW-0560">Oxidoreductase</keyword>
<dbReference type="Proteomes" id="UP000077002">
    <property type="component" value="Unassembled WGS sequence"/>
</dbReference>
<dbReference type="PANTHER" id="PTHR48107:SF7">
    <property type="entry name" value="RE15974P"/>
    <property type="match status" value="1"/>
</dbReference>
<dbReference type="EMBL" id="LVKK01000073">
    <property type="protein sequence ID" value="OAG37387.1"/>
    <property type="molecule type" value="Genomic_DNA"/>
</dbReference>
<dbReference type="InterPro" id="IPR057326">
    <property type="entry name" value="KR_dom"/>
</dbReference>
<comment type="similarity">
    <text evidence="1">Belongs to the short-chain dehydrogenases/reductases (SDR) family.</text>
</comment>
<evidence type="ECO:0000256" key="3">
    <source>
        <dbReference type="ARBA" id="ARBA00023002"/>
    </source>
</evidence>
<dbReference type="InterPro" id="IPR020904">
    <property type="entry name" value="Sc_DH/Rdtase_CS"/>
</dbReference>
<dbReference type="InterPro" id="IPR002347">
    <property type="entry name" value="SDR_fam"/>
</dbReference>
<dbReference type="PROSITE" id="PS00061">
    <property type="entry name" value="ADH_SHORT"/>
    <property type="match status" value="1"/>
</dbReference>
<dbReference type="GeneID" id="34603608"/>
<organism evidence="5 6">
    <name type="scientific">Fonsecaea monophora</name>
    <dbReference type="NCBI Taxonomy" id="254056"/>
    <lineage>
        <taxon>Eukaryota</taxon>
        <taxon>Fungi</taxon>
        <taxon>Dikarya</taxon>
        <taxon>Ascomycota</taxon>
        <taxon>Pezizomycotina</taxon>
        <taxon>Eurotiomycetes</taxon>
        <taxon>Chaetothyriomycetidae</taxon>
        <taxon>Chaetothyriales</taxon>
        <taxon>Herpotrichiellaceae</taxon>
        <taxon>Fonsecaea</taxon>
    </lineage>
</organism>
<evidence type="ECO:0000313" key="5">
    <source>
        <dbReference type="EMBL" id="OAG37387.1"/>
    </source>
</evidence>
<dbReference type="RefSeq" id="XP_022509339.1">
    <property type="nucleotide sequence ID" value="XM_022658408.1"/>
</dbReference>
<evidence type="ECO:0000313" key="6">
    <source>
        <dbReference type="Proteomes" id="UP000077002"/>
    </source>
</evidence>
<dbReference type="AlphaFoldDB" id="A0A177EZ97"/>